<comment type="caution">
    <text evidence="11">The sequence shown here is derived from an EMBL/GenBank/DDBJ whole genome shotgun (WGS) entry which is preliminary data.</text>
</comment>
<keyword evidence="4 8" id="KW-0762">Sugar transport</keyword>
<dbReference type="Pfam" id="PF02378">
    <property type="entry name" value="PTS_EIIC"/>
    <property type="match status" value="1"/>
</dbReference>
<evidence type="ECO:0000256" key="9">
    <source>
        <dbReference type="SAM" id="Phobius"/>
    </source>
</evidence>
<dbReference type="PROSITE" id="PS51105">
    <property type="entry name" value="PTS_EIIC_TYPE_3"/>
    <property type="match status" value="1"/>
</dbReference>
<dbReference type="InterPro" id="IPR004501">
    <property type="entry name" value="PTS_EIIC_3"/>
</dbReference>
<dbReference type="RefSeq" id="WP_202749178.1">
    <property type="nucleotide sequence ID" value="NZ_JAESWC010000004.1"/>
</dbReference>
<evidence type="ECO:0000256" key="5">
    <source>
        <dbReference type="ARBA" id="ARBA00022692"/>
    </source>
</evidence>
<dbReference type="InterPro" id="IPR003352">
    <property type="entry name" value="PTS_EIIC"/>
</dbReference>
<keyword evidence="5 9" id="KW-0812">Transmembrane</keyword>
<evidence type="ECO:0000256" key="2">
    <source>
        <dbReference type="ARBA" id="ARBA00022448"/>
    </source>
</evidence>
<evidence type="ECO:0000256" key="1">
    <source>
        <dbReference type="ARBA" id="ARBA00004651"/>
    </source>
</evidence>
<evidence type="ECO:0000313" key="12">
    <source>
        <dbReference type="Proteomes" id="UP000632377"/>
    </source>
</evidence>
<feature type="transmembrane region" description="Helical" evidence="9">
    <location>
        <begin position="340"/>
        <end position="361"/>
    </location>
</feature>
<keyword evidence="6 9" id="KW-1133">Transmembrane helix</keyword>
<feature type="transmembrane region" description="Helical" evidence="9">
    <location>
        <begin position="307"/>
        <end position="328"/>
    </location>
</feature>
<keyword evidence="7 8" id="KW-0472">Membrane</keyword>
<dbReference type="InterPro" id="IPR004796">
    <property type="entry name" value="PTS_IIC_cello"/>
</dbReference>
<dbReference type="PIRSF" id="PIRSF006351">
    <property type="entry name" value="PTS_EIIC-Cellobiose"/>
    <property type="match status" value="1"/>
</dbReference>
<dbReference type="PANTHER" id="PTHR33989:SF11">
    <property type="entry name" value="LICHENAN PERMEASE IIC COMPONENT"/>
    <property type="match status" value="1"/>
</dbReference>
<evidence type="ECO:0000313" key="11">
    <source>
        <dbReference type="EMBL" id="MBL4936432.1"/>
    </source>
</evidence>
<feature type="transmembrane region" description="Helical" evidence="9">
    <location>
        <begin position="268"/>
        <end position="287"/>
    </location>
</feature>
<dbReference type="PANTHER" id="PTHR33989">
    <property type="match status" value="1"/>
</dbReference>
<feature type="transmembrane region" description="Helical" evidence="9">
    <location>
        <begin position="194"/>
        <end position="219"/>
    </location>
</feature>
<evidence type="ECO:0000256" key="4">
    <source>
        <dbReference type="ARBA" id="ARBA00022597"/>
    </source>
</evidence>
<name>A0ABS1TBF2_9CLOT</name>
<evidence type="ECO:0000256" key="6">
    <source>
        <dbReference type="ARBA" id="ARBA00022989"/>
    </source>
</evidence>
<feature type="transmembrane region" description="Helical" evidence="9">
    <location>
        <begin position="67"/>
        <end position="89"/>
    </location>
</feature>
<keyword evidence="2 8" id="KW-0813">Transport</keyword>
<reference evidence="11 12" key="1">
    <citation type="submission" date="2021-01" db="EMBL/GenBank/DDBJ databases">
        <title>Genome public.</title>
        <authorList>
            <person name="Liu C."/>
            <person name="Sun Q."/>
        </authorList>
    </citation>
    <scope>NUCLEOTIDE SEQUENCE [LARGE SCALE GENOMIC DNA]</scope>
    <source>
        <strain evidence="11 12">YIM B02515</strain>
    </source>
</reference>
<evidence type="ECO:0000256" key="7">
    <source>
        <dbReference type="ARBA" id="ARBA00023136"/>
    </source>
</evidence>
<feature type="domain" description="PTS EIIC type-3" evidence="10">
    <location>
        <begin position="7"/>
        <end position="436"/>
    </location>
</feature>
<feature type="transmembrane region" description="Helical" evidence="9">
    <location>
        <begin position="26"/>
        <end position="47"/>
    </location>
</feature>
<evidence type="ECO:0000256" key="3">
    <source>
        <dbReference type="ARBA" id="ARBA00022475"/>
    </source>
</evidence>
<dbReference type="InterPro" id="IPR051088">
    <property type="entry name" value="PTS_Sugar-EIIC/EIIB"/>
</dbReference>
<sequence length="454" mass="49369">MSFQETVQEKVLPVANKIASNKYLKAVSDGFMSLMPVIIIGSIFSLLNSLSIKPYQDFIVKTGLKPFLAIPNTITNDILAIYAVFFIAYNLAKYFEKDQGVAGMIALITFLAITPINNTANVVTGFLSSNKIELAKGTAVPSANFIPYEWIGAKGLFVAIIVAIVSTVIYNKLLDKGLSIKMPDGVPPTIAKSFAGLMPGFVIIILFMLINKGVTLLPIKNVTGLHSLVYSSLQAPMEAFLGNSIWSFVFAIFIAHLLWFFGIHGVTAIIMPIFFPLWTSLTTANLTAMNNGVSMYDLPNIINRPFFSVYAIVGGSGMTLGLCIYMALRARSKQYKTLGRLAFLANICGINEPMIFAVPMVLNPYMLIPWLAAPVITSFVAYALTAAKILPRLTTIVPLGTPVIMSAFLAGGAEGWRVALFQVVAIILGGLIYIPFFNALDKKTAENEKAMTEE</sequence>
<feature type="transmembrane region" description="Helical" evidence="9">
    <location>
        <begin position="239"/>
        <end position="261"/>
    </location>
</feature>
<feature type="transmembrane region" description="Helical" evidence="9">
    <location>
        <begin position="367"/>
        <end position="384"/>
    </location>
</feature>
<keyword evidence="3 8" id="KW-1003">Cell membrane</keyword>
<keyword evidence="12" id="KW-1185">Reference proteome</keyword>
<comment type="subcellular location">
    <subcellularLocation>
        <location evidence="1">Cell membrane</location>
        <topology evidence="1">Multi-pass membrane protein</topology>
    </subcellularLocation>
</comment>
<evidence type="ECO:0000256" key="8">
    <source>
        <dbReference type="PIRNR" id="PIRNR006351"/>
    </source>
</evidence>
<proteinExistence type="predicted"/>
<feature type="transmembrane region" description="Helical" evidence="9">
    <location>
        <begin position="396"/>
        <end position="413"/>
    </location>
</feature>
<organism evidence="11 12">
    <name type="scientific">Clostridium rhizosphaerae</name>
    <dbReference type="NCBI Taxonomy" id="2803861"/>
    <lineage>
        <taxon>Bacteria</taxon>
        <taxon>Bacillati</taxon>
        <taxon>Bacillota</taxon>
        <taxon>Clostridia</taxon>
        <taxon>Eubacteriales</taxon>
        <taxon>Clostridiaceae</taxon>
        <taxon>Clostridium</taxon>
    </lineage>
</organism>
<evidence type="ECO:0000259" key="10">
    <source>
        <dbReference type="PROSITE" id="PS51105"/>
    </source>
</evidence>
<dbReference type="Proteomes" id="UP000632377">
    <property type="component" value="Unassembled WGS sequence"/>
</dbReference>
<protein>
    <recommendedName>
        <fullName evidence="8">Permease IIC component</fullName>
    </recommendedName>
</protein>
<accession>A0ABS1TBF2</accession>
<gene>
    <name evidence="11" type="ORF">JK636_11740</name>
</gene>
<feature type="transmembrane region" description="Helical" evidence="9">
    <location>
        <begin position="151"/>
        <end position="173"/>
    </location>
</feature>
<feature type="transmembrane region" description="Helical" evidence="9">
    <location>
        <begin position="419"/>
        <end position="440"/>
    </location>
</feature>
<feature type="transmembrane region" description="Helical" evidence="9">
    <location>
        <begin position="101"/>
        <end position="120"/>
    </location>
</feature>
<dbReference type="EMBL" id="JAESWC010000004">
    <property type="protein sequence ID" value="MBL4936432.1"/>
    <property type="molecule type" value="Genomic_DNA"/>
</dbReference>
<dbReference type="NCBIfam" id="TIGR00410">
    <property type="entry name" value="lacE"/>
    <property type="match status" value="1"/>
</dbReference>
<comment type="function">
    <text evidence="8">The phosphoenolpyruvate-dependent sugar phosphotransferase system (PTS), a major carbohydrate active -transport system, catalyzes the phosphorylation of incoming sugar substrates concomitant with their translocation across the cell membrane.</text>
</comment>